<evidence type="ECO:0000259" key="2">
    <source>
        <dbReference type="Pfam" id="PF10021"/>
    </source>
</evidence>
<dbReference type="InterPro" id="IPR019261">
    <property type="entry name" value="PARG_cat_microbial"/>
</dbReference>
<name>A0A7C8JUS9_ORBOL</name>
<evidence type="ECO:0000256" key="1">
    <source>
        <dbReference type="SAM" id="MobiDB-lite"/>
    </source>
</evidence>
<reference evidence="3 4" key="1">
    <citation type="submission" date="2019-06" db="EMBL/GenBank/DDBJ databases">
        <authorList>
            <person name="Palmer J.M."/>
        </authorList>
    </citation>
    <scope>NUCLEOTIDE SEQUENCE [LARGE SCALE GENOMIC DNA]</scope>
    <source>
        <strain evidence="3 4">TWF703</strain>
    </source>
</reference>
<dbReference type="InterPro" id="IPR043472">
    <property type="entry name" value="Macro_dom-like"/>
</dbReference>
<feature type="region of interest" description="Disordered" evidence="1">
    <location>
        <begin position="15"/>
        <end position="125"/>
    </location>
</feature>
<accession>A0A7C8JUS9</accession>
<protein>
    <recommendedName>
        <fullName evidence="2">Microbial-type PARG catalytic domain-containing protein</fullName>
    </recommendedName>
</protein>
<dbReference type="PANTHER" id="PTHR35596">
    <property type="entry name" value="DUF2263 DOMAIN-CONTAINING PROTEIN"/>
    <property type="match status" value="1"/>
</dbReference>
<dbReference type="PANTHER" id="PTHR35596:SF1">
    <property type="entry name" value="MICROBIAL-TYPE PARG CATALYTIC DOMAIN-CONTAINING PROTEIN"/>
    <property type="match status" value="1"/>
</dbReference>
<gene>
    <name evidence="3" type="ORF">TWF703_003005</name>
</gene>
<dbReference type="SUPFAM" id="SSF52949">
    <property type="entry name" value="Macro domain-like"/>
    <property type="match status" value="1"/>
</dbReference>
<dbReference type="EMBL" id="WIQZ01000165">
    <property type="protein sequence ID" value="KAF3119863.1"/>
    <property type="molecule type" value="Genomic_DNA"/>
</dbReference>
<organism evidence="3 4">
    <name type="scientific">Orbilia oligospora</name>
    <name type="common">Nematode-trapping fungus</name>
    <name type="synonym">Arthrobotrys oligospora</name>
    <dbReference type="NCBI Taxonomy" id="2813651"/>
    <lineage>
        <taxon>Eukaryota</taxon>
        <taxon>Fungi</taxon>
        <taxon>Dikarya</taxon>
        <taxon>Ascomycota</taxon>
        <taxon>Pezizomycotina</taxon>
        <taxon>Orbiliomycetes</taxon>
        <taxon>Orbiliales</taxon>
        <taxon>Orbiliaceae</taxon>
        <taxon>Orbilia</taxon>
    </lineage>
</organism>
<dbReference type="AlphaFoldDB" id="A0A7C8JUS9"/>
<feature type="domain" description="Microbial-type PARG catalytic" evidence="2">
    <location>
        <begin position="211"/>
        <end position="324"/>
    </location>
</feature>
<comment type="caution">
    <text evidence="3">The sequence shown here is derived from an EMBL/GenBank/DDBJ whole genome shotgun (WGS) entry which is preliminary data.</text>
</comment>
<dbReference type="Pfam" id="PF10021">
    <property type="entry name" value="PARG_cat_microb"/>
    <property type="match status" value="1"/>
</dbReference>
<proteinExistence type="predicted"/>
<dbReference type="Gene3D" id="3.40.220.10">
    <property type="entry name" value="Leucine Aminopeptidase, subunit E, domain 1"/>
    <property type="match status" value="1"/>
</dbReference>
<feature type="compositionally biased region" description="Basic and acidic residues" evidence="1">
    <location>
        <begin position="82"/>
        <end position="103"/>
    </location>
</feature>
<dbReference type="Proteomes" id="UP000480548">
    <property type="component" value="Unassembled WGS sequence"/>
</dbReference>
<feature type="compositionally biased region" description="Low complexity" evidence="1">
    <location>
        <begin position="61"/>
        <end position="73"/>
    </location>
</feature>
<evidence type="ECO:0000313" key="3">
    <source>
        <dbReference type="EMBL" id="KAF3119863.1"/>
    </source>
</evidence>
<sequence length="488" mass="52369">MSDGYTQLNLIDMFRRVRGGNNSNSSPGGRGRGNSENGRPQESGSRGRGVIRNRDSRDNSSSRYSNSPGSGSRHSGGGGSSRGRDGGYRPRGSNRDRGGERNNRGRGHRLNGNETGGEGEGEGEVSDAMDVDVGVTVPFPQGTSTMLRAGRASGGALNKLNAAHAVIIQAESPIVSTALFGPKALGYMYNAVDIKPLGQNYCPNYRLPPEDPQAGQIGCRIKVVNQDTFTCAEEMVKRHNFEQSQMLIARNQGNAEPDLHPVDNGVVCLNMANAHSKGGGFTSGSSAQEEALMHRSTLWATLDQAFYPWTDTEGVYSPYVAVYKKYNPGDPTDPADAGSYTALERAEAILNAKPPPTKANQIALPGPPLSEVAVISIAAISKPATTTAADGTEDYADPYVRDLMYLKVRQMLRIAALNGHRRLVLGALGCGAFRNPKQRVAEIFLSVLQEPEFQGGWWKEITFACFDRDTSPASNPYIFGKVLGGQVV</sequence>
<evidence type="ECO:0000313" key="4">
    <source>
        <dbReference type="Proteomes" id="UP000480548"/>
    </source>
</evidence>